<gene>
    <name evidence="3" type="primary">LOC111173703</name>
</gene>
<reference evidence="3" key="1">
    <citation type="submission" date="2025-08" db="UniProtKB">
        <authorList>
            <consortium name="RefSeq"/>
        </authorList>
    </citation>
    <scope>IDENTIFICATION</scope>
    <source>
        <tissue evidence="3">Blood</tissue>
    </source>
</reference>
<evidence type="ECO:0000313" key="3">
    <source>
        <dbReference type="RefSeq" id="XP_022427187.1"/>
    </source>
</evidence>
<dbReference type="Proteomes" id="UP000248483">
    <property type="component" value="Unplaced"/>
</dbReference>
<feature type="compositionally biased region" description="Basic and acidic residues" evidence="1">
    <location>
        <begin position="1"/>
        <end position="12"/>
    </location>
</feature>
<feature type="compositionally biased region" description="Basic and acidic residues" evidence="1">
    <location>
        <begin position="319"/>
        <end position="341"/>
    </location>
</feature>
<evidence type="ECO:0000256" key="1">
    <source>
        <dbReference type="SAM" id="MobiDB-lite"/>
    </source>
</evidence>
<name>A0A2Y9N709_DELLE</name>
<organism evidence="2 3">
    <name type="scientific">Delphinapterus leucas</name>
    <name type="common">Beluga whale</name>
    <dbReference type="NCBI Taxonomy" id="9749"/>
    <lineage>
        <taxon>Eukaryota</taxon>
        <taxon>Metazoa</taxon>
        <taxon>Chordata</taxon>
        <taxon>Craniata</taxon>
        <taxon>Vertebrata</taxon>
        <taxon>Euteleostomi</taxon>
        <taxon>Mammalia</taxon>
        <taxon>Eutheria</taxon>
        <taxon>Laurasiatheria</taxon>
        <taxon>Artiodactyla</taxon>
        <taxon>Whippomorpha</taxon>
        <taxon>Cetacea</taxon>
        <taxon>Odontoceti</taxon>
        <taxon>Monodontidae</taxon>
        <taxon>Delphinapterus</taxon>
    </lineage>
</organism>
<accession>A0A2Y9N709</accession>
<evidence type="ECO:0000313" key="2">
    <source>
        <dbReference type="Proteomes" id="UP000248483"/>
    </source>
</evidence>
<dbReference type="InParanoid" id="A0A2Y9N709"/>
<dbReference type="RefSeq" id="XP_022427187.1">
    <property type="nucleotide sequence ID" value="XM_022571479.2"/>
</dbReference>
<dbReference type="GeneID" id="111173703"/>
<feature type="compositionally biased region" description="Gly residues" evidence="1">
    <location>
        <begin position="204"/>
        <end position="214"/>
    </location>
</feature>
<proteinExistence type="predicted"/>
<dbReference type="AlphaFoldDB" id="A0A2Y9N709"/>
<feature type="region of interest" description="Disordered" evidence="1">
    <location>
        <begin position="186"/>
        <end position="381"/>
    </location>
</feature>
<sequence>MEALSERGEHRKGGQASGGKDKDTTFRFGDAEFEVPMRQKTYSRPRLARTGRKLRFLSAEGKVSDSAAAKSQLGGGGDSPGRGRAAGGGTRGRDTAPYFSKVVVQAGAAAGLGFGREERQPRLGARICTWQAGRPGRGGCERARPLRARSASRASRGRLRHQAPGEPAASVLPPAELCAAAAAAAAAAPSPTCWRRRDKEGEEGGGGGDRGGGASPLQPSAPTSRGLRSPCSRPVRAPRPRPGQASRPHGRRRGCSPFCPARPARPGRSHPEPPASLRRARGARRRLDAPGRRLGAPAQLNSPESAAAGSGGRAGRRGQPRETENQRARRSEPESERREQTPCRAGRRISPSACRRKSRREMRVPTLNPPARQNRLMEHWL</sequence>
<feature type="region of interest" description="Disordered" evidence="1">
    <location>
        <begin position="130"/>
        <end position="171"/>
    </location>
</feature>
<feature type="compositionally biased region" description="Gly residues" evidence="1">
    <location>
        <begin position="73"/>
        <end position="90"/>
    </location>
</feature>
<feature type="region of interest" description="Disordered" evidence="1">
    <location>
        <begin position="1"/>
        <end position="95"/>
    </location>
</feature>
<feature type="compositionally biased region" description="Basic residues" evidence="1">
    <location>
        <begin position="41"/>
        <end position="55"/>
    </location>
</feature>
<dbReference type="KEGG" id="dle:111173703"/>
<protein>
    <submittedName>
        <fullName evidence="3">Uncharacterized protein LOC111173703</fullName>
    </submittedName>
</protein>
<keyword evidence="2" id="KW-1185">Reference proteome</keyword>